<organism evidence="2 3">
    <name type="scientific">Lacihabitans lacunae</name>
    <dbReference type="NCBI Taxonomy" id="1028214"/>
    <lineage>
        <taxon>Bacteria</taxon>
        <taxon>Pseudomonadati</taxon>
        <taxon>Bacteroidota</taxon>
        <taxon>Cytophagia</taxon>
        <taxon>Cytophagales</taxon>
        <taxon>Leadbetterellaceae</taxon>
        <taxon>Lacihabitans</taxon>
    </lineage>
</organism>
<dbReference type="RefSeq" id="WP_379834467.1">
    <property type="nucleotide sequence ID" value="NZ_JBHRYQ010000001.1"/>
</dbReference>
<comment type="caution">
    <text evidence="2">The sequence shown here is derived from an EMBL/GenBank/DDBJ whole genome shotgun (WGS) entry which is preliminary data.</text>
</comment>
<feature type="compositionally biased region" description="Polar residues" evidence="1">
    <location>
        <begin position="60"/>
        <end position="77"/>
    </location>
</feature>
<keyword evidence="3" id="KW-1185">Reference proteome</keyword>
<protein>
    <submittedName>
        <fullName evidence="2">Uncharacterized protein</fullName>
    </submittedName>
</protein>
<proteinExistence type="predicted"/>
<accession>A0ABV7YU50</accession>
<feature type="compositionally biased region" description="Polar residues" evidence="1">
    <location>
        <begin position="33"/>
        <end position="42"/>
    </location>
</feature>
<dbReference type="EMBL" id="JBHRYQ010000001">
    <property type="protein sequence ID" value="MFC3809428.1"/>
    <property type="molecule type" value="Genomic_DNA"/>
</dbReference>
<sequence length="90" mass="10062">MKILLSSIFALGMIGEVEVEDKNPLKNNRNYKVSLSKRNPSGSGSGFFKTKTTKARNYKMPQTKTESNTLQTSTNVKSAAESLKDRNYKN</sequence>
<evidence type="ECO:0000313" key="2">
    <source>
        <dbReference type="EMBL" id="MFC3809428.1"/>
    </source>
</evidence>
<feature type="region of interest" description="Disordered" evidence="1">
    <location>
        <begin position="33"/>
        <end position="90"/>
    </location>
</feature>
<name>A0ABV7YU50_9BACT</name>
<dbReference type="Proteomes" id="UP001595616">
    <property type="component" value="Unassembled WGS sequence"/>
</dbReference>
<reference evidence="3" key="1">
    <citation type="journal article" date="2019" name="Int. J. Syst. Evol. Microbiol.">
        <title>The Global Catalogue of Microorganisms (GCM) 10K type strain sequencing project: providing services to taxonomists for standard genome sequencing and annotation.</title>
        <authorList>
            <consortium name="The Broad Institute Genomics Platform"/>
            <consortium name="The Broad Institute Genome Sequencing Center for Infectious Disease"/>
            <person name="Wu L."/>
            <person name="Ma J."/>
        </authorList>
    </citation>
    <scope>NUCLEOTIDE SEQUENCE [LARGE SCALE GENOMIC DNA]</scope>
    <source>
        <strain evidence="3">CECT 7956</strain>
    </source>
</reference>
<evidence type="ECO:0000256" key="1">
    <source>
        <dbReference type="SAM" id="MobiDB-lite"/>
    </source>
</evidence>
<gene>
    <name evidence="2" type="ORF">ACFOOI_02065</name>
</gene>
<evidence type="ECO:0000313" key="3">
    <source>
        <dbReference type="Proteomes" id="UP001595616"/>
    </source>
</evidence>